<dbReference type="Ensembl" id="ENSAMXT00000040471.1">
    <property type="protein sequence ID" value="ENSAMXP00000044457.1"/>
    <property type="gene ID" value="ENSAMXG00000041266.1"/>
</dbReference>
<dbReference type="STRING" id="7994.ENSAMXP00000044457"/>
<accession>A0A3B1JPZ1</accession>
<reference evidence="3" key="2">
    <citation type="journal article" date="2014" name="Nat. Commun.">
        <title>The cavefish genome reveals candidate genes for eye loss.</title>
        <authorList>
            <person name="McGaugh S.E."/>
            <person name="Gross J.B."/>
            <person name="Aken B."/>
            <person name="Blin M."/>
            <person name="Borowsky R."/>
            <person name="Chalopin D."/>
            <person name="Hinaux H."/>
            <person name="Jeffery W.R."/>
            <person name="Keene A."/>
            <person name="Ma L."/>
            <person name="Minx P."/>
            <person name="Murphy D."/>
            <person name="O'Quin K.E."/>
            <person name="Retaux S."/>
            <person name="Rohner N."/>
            <person name="Searle S.M."/>
            <person name="Stahl B.A."/>
            <person name="Tabin C."/>
            <person name="Volff J.N."/>
            <person name="Yoshizawa M."/>
            <person name="Warren W.C."/>
        </authorList>
    </citation>
    <scope>NUCLEOTIDE SEQUENCE [LARGE SCALE GENOMIC DNA]</scope>
    <source>
        <strain evidence="3">female</strain>
    </source>
</reference>
<dbReference type="Bgee" id="ENSAMXG00000041266">
    <property type="expression patterns" value="Expressed in testis and 13 other cell types or tissues"/>
</dbReference>
<organism evidence="2 3">
    <name type="scientific">Astyanax mexicanus</name>
    <name type="common">Blind cave fish</name>
    <name type="synonym">Astyanax fasciatus mexicanus</name>
    <dbReference type="NCBI Taxonomy" id="7994"/>
    <lineage>
        <taxon>Eukaryota</taxon>
        <taxon>Metazoa</taxon>
        <taxon>Chordata</taxon>
        <taxon>Craniata</taxon>
        <taxon>Vertebrata</taxon>
        <taxon>Euteleostomi</taxon>
        <taxon>Actinopterygii</taxon>
        <taxon>Neopterygii</taxon>
        <taxon>Teleostei</taxon>
        <taxon>Ostariophysi</taxon>
        <taxon>Characiformes</taxon>
        <taxon>Characoidei</taxon>
        <taxon>Acestrorhamphidae</taxon>
        <taxon>Acestrorhamphinae</taxon>
        <taxon>Astyanax</taxon>
    </lineage>
</organism>
<reference evidence="2" key="3">
    <citation type="submission" date="2025-08" db="UniProtKB">
        <authorList>
            <consortium name="Ensembl"/>
        </authorList>
    </citation>
    <scope>IDENTIFICATION</scope>
</reference>
<proteinExistence type="predicted"/>
<evidence type="ECO:0000313" key="3">
    <source>
        <dbReference type="Proteomes" id="UP000018467"/>
    </source>
</evidence>
<sequence length="525" mass="61448">MLESLFDYLLTYFLLLFYRNEENIAPARKKARSQPTLSWKTERDDDVAPPPLRFLPAREPGVQLSSGDNHTPLDLFKLFFSEEAVETLCRNTNKQAARNVAGGVKYKWTDLGPEEFYRYVGLTFYMAMIKLDQITDYWRKNSIFTIPFPTQVMSRDRYRFISWNIHMSDPDEDPANDAKKGTSEYDRLFQVKPLMSTIQSACNSYYHPRRNLAVDNRMNEKLRKLGFRMFVLSDSSNGYTVEFSVNTIRNLYEDQELLYECVMSLINKRYLGSGYHVYMDSLFTSPKLFKDLITCKIGACGMYRESIRDCPHDADNALTRTSPRGKYRWIRDGSLLFVKWMDKHEVSVCSTIHRAFTGDTVQRKVKSKKLVYTTQSIPCPSPLMEYNKVMGGVGLSNQLIQYYTAQHKTLKWYRKLFFYFLDIAATNSYILHKELHQDSRTYKAFMEELTTQLCGVKQKKGVHVPVTAADQVTDPKVKMTNLRRTCVYCRTYRGTKAKTYWMCKECDLYLCLLPERNCFYAWHSD</sequence>
<evidence type="ECO:0000313" key="2">
    <source>
        <dbReference type="Ensembl" id="ENSAMXP00000044457.1"/>
    </source>
</evidence>
<protein>
    <recommendedName>
        <fullName evidence="1">PiggyBac transposable element-derived protein domain-containing protein</fullName>
    </recommendedName>
</protein>
<keyword evidence="3" id="KW-1185">Reference proteome</keyword>
<dbReference type="InterPro" id="IPR029526">
    <property type="entry name" value="PGBD"/>
</dbReference>
<dbReference type="Proteomes" id="UP000018467">
    <property type="component" value="Unassembled WGS sequence"/>
</dbReference>
<dbReference type="PANTHER" id="PTHR46599:SF3">
    <property type="entry name" value="PIGGYBAC TRANSPOSABLE ELEMENT-DERIVED PROTEIN 4"/>
    <property type="match status" value="1"/>
</dbReference>
<feature type="domain" description="PiggyBac transposable element-derived protein" evidence="1">
    <location>
        <begin position="71"/>
        <end position="429"/>
    </location>
</feature>
<reference evidence="3" key="1">
    <citation type="submission" date="2013-03" db="EMBL/GenBank/DDBJ databases">
        <authorList>
            <person name="Jeffery W."/>
            <person name="Warren W."/>
            <person name="Wilson R.K."/>
        </authorList>
    </citation>
    <scope>NUCLEOTIDE SEQUENCE</scope>
    <source>
        <strain evidence="3">female</strain>
    </source>
</reference>
<evidence type="ECO:0000259" key="1">
    <source>
        <dbReference type="Pfam" id="PF13843"/>
    </source>
</evidence>
<name>A0A3B1JPZ1_ASTMX</name>
<dbReference type="GeneTree" id="ENSGT00940000163467"/>
<dbReference type="Pfam" id="PF13843">
    <property type="entry name" value="DDE_Tnp_1_7"/>
    <property type="match status" value="1"/>
</dbReference>
<dbReference type="InParanoid" id="A0A3B1JPZ1"/>
<reference evidence="2" key="4">
    <citation type="submission" date="2025-09" db="UniProtKB">
        <authorList>
            <consortium name="Ensembl"/>
        </authorList>
    </citation>
    <scope>IDENTIFICATION</scope>
</reference>
<dbReference type="PANTHER" id="PTHR46599">
    <property type="entry name" value="PIGGYBAC TRANSPOSABLE ELEMENT-DERIVED PROTEIN 4"/>
    <property type="match status" value="1"/>
</dbReference>
<dbReference type="AlphaFoldDB" id="A0A3B1JPZ1"/>